<feature type="transmembrane region" description="Helical" evidence="11">
    <location>
        <begin position="435"/>
        <end position="454"/>
    </location>
</feature>
<dbReference type="InterPro" id="IPR003593">
    <property type="entry name" value="AAA+_ATPase"/>
</dbReference>
<dbReference type="InterPro" id="IPR003439">
    <property type="entry name" value="ABC_transporter-like_ATP-bd"/>
</dbReference>
<dbReference type="PANTHER" id="PTHR24223:SF356">
    <property type="entry name" value="ATP-BINDING CASSETTE TRANSPORTER ABC4"/>
    <property type="match status" value="1"/>
</dbReference>
<dbReference type="SMART" id="SM00382">
    <property type="entry name" value="AAA"/>
    <property type="match status" value="1"/>
</dbReference>
<feature type="transmembrane region" description="Helical" evidence="11">
    <location>
        <begin position="301"/>
        <end position="323"/>
    </location>
</feature>
<evidence type="ECO:0000313" key="15">
    <source>
        <dbReference type="Proteomes" id="UP000184267"/>
    </source>
</evidence>
<feature type="domain" description="ABC transmembrane type-1" evidence="13">
    <location>
        <begin position="269"/>
        <end position="603"/>
    </location>
</feature>
<feature type="transmembrane region" description="Helical" evidence="11">
    <location>
        <begin position="77"/>
        <end position="98"/>
    </location>
</feature>
<name>A0A1M2VNP1_TRAPU</name>
<feature type="domain" description="ABC transmembrane type-1" evidence="13">
    <location>
        <begin position="985"/>
        <end position="1156"/>
    </location>
</feature>
<dbReference type="InterPro" id="IPR011527">
    <property type="entry name" value="ABC1_TM_dom"/>
</dbReference>
<feature type="transmembrane region" description="Helical" evidence="11">
    <location>
        <begin position="1004"/>
        <end position="1031"/>
    </location>
</feature>
<feature type="domain" description="ABC transporter" evidence="12">
    <location>
        <begin position="1193"/>
        <end position="1419"/>
    </location>
</feature>
<keyword evidence="3" id="KW-1003">Cell membrane</keyword>
<dbReference type="GO" id="GO:0005524">
    <property type="term" value="F:ATP binding"/>
    <property type="evidence" value="ECO:0007669"/>
    <property type="project" value="UniProtKB-KW"/>
</dbReference>
<keyword evidence="8 11" id="KW-0472">Membrane</keyword>
<feature type="transmembrane region" description="Helical" evidence="11">
    <location>
        <begin position="6"/>
        <end position="26"/>
    </location>
</feature>
<sequence>TWTDTLLVPAYCAVLSAIALLLPAVFRGSRPKGTPPTHSTGNTSIFTWRLVQLLAVSALLGFAVYDVVRHNSIHETLGIGISIAQCVLYLYIGSLGLLATLSKSSLGHRAFAYASYLLAVTWCIYMYRDVWPLATVTIYPADLAEGKILWAKIALLSLGGVVIPLLTPRQYSPVRSKHEQVELAPEQTASILSLLVFGYLEFIVWRAWRASRLTYEALPPLPDYDYLTNLRHQSFPHLDPLQSKSRRHIGFGLIRVFWAQLANLAVLDILLVLTSFAAPVSVNQLLTYMETGGAGAEIRPWFWIALFFVGSALSDMLVQWFIFNHTRINIRVQAIITDLVFEHALRIRVKAGTADADDSDSRDETIVETAEPVNEAPADADGTPSTPMKGKGKSTNATTTAKAGRARNAGSAHLIGRINNLVSGDLRTLDDLSQFTIFFTVEWPLQVTLCTIFLYKVLGWSAILGIVFMACMLPVPGYLAKSVEGVQAEKMKRTDSRVQAVTEMMNVIRMIKLFGWEDRTAAQLDERREIELRLVRKTKMLTSCINLCNYALPYFVMLTTFFTYTVIMEKELTASTVFSSMTVFDMLRREMHSFFYILPQLMQISLNRISDFLWNTELIDEFAGPDGSEDEVVWPNMASQQDGQGVIGIRNATFTWSNDAVPSRTPGGTRKRRFVLAVDDELIFQRDRINLIVGPTGSGKTSLLMALLGESTLRELHYIPSGPDAFVNLPREGGVAYAAQESWVQNDTIRVRQLPHCMRHWHLTQLQNNILFGAPYDQVRYDKDVHTAKWIVDKCLKGDLLQGRTIVLVTHNVAMVAPIADFVVDMSADGRILSQGSLDNVFKHDSHLVKEVTEERRVLEKAEHENGVEKLEDAVAKQTAGKLVVAEEMEDGHVGWSALKLYLSNTSNRPTLFWAVYVSAHIVHNLLINAQAWYLGRWASHYLTRYSAMIVISMAIAVFFVVWFLYGSIKASRIIHQKLVRSVLVDDGIQGVTQMLVERTVFMVLKVVAVVIFSPIFLLPSIVVAGLGALLGNVYMTGQLSTKREMSNSKAPVLGHFSAAVSGITSIRAYGAQEMFKKELFERVDKYSRVYIMHENFNRWISARMDFIGTVFATSLAIYLVYASSLSASDTGFSLNMATAFSAIIFAVIRTFNVFEVNGNSLERIQQYLSVEQEPKPSPDGVPPAYWPASGHLVVENLCAQYSPDGPKVLHDISFEVASGERSSLTLALLRCILTEGTVLYDGLVTSALNLDALRASITIIPQVPELLSGTLRQNLDPFAEHSDAVLNDALRSAGLFNLQAEGDASRITLDTEIAGGGANLSVGQRQILALARAIVRRSKLLILDEATSAIDHETDAIIQNYLRTELGKDVTLLTVAHRLQTIMDADKIMVLDAGRIVEFGRPGELLKNEKGMLRALVDESGDREKLYAMATGASAS</sequence>
<keyword evidence="6 14" id="KW-0067">ATP-binding</keyword>
<dbReference type="OMA" id="RWISARM"/>
<feature type="region of interest" description="Disordered" evidence="10">
    <location>
        <begin position="355"/>
        <end position="405"/>
    </location>
</feature>
<dbReference type="InterPro" id="IPR050173">
    <property type="entry name" value="ABC_transporter_C-like"/>
</dbReference>
<dbReference type="Pfam" id="PF00005">
    <property type="entry name" value="ABC_tran"/>
    <property type="match status" value="1"/>
</dbReference>
<feature type="transmembrane region" description="Helical" evidence="11">
    <location>
        <begin position="46"/>
        <end position="65"/>
    </location>
</feature>
<evidence type="ECO:0000256" key="7">
    <source>
        <dbReference type="ARBA" id="ARBA00022989"/>
    </source>
</evidence>
<dbReference type="InterPro" id="IPR027417">
    <property type="entry name" value="P-loop_NTPase"/>
</dbReference>
<dbReference type="Gene3D" id="1.20.1560.10">
    <property type="entry name" value="ABC transporter type 1, transmembrane domain"/>
    <property type="match status" value="2"/>
</dbReference>
<dbReference type="Proteomes" id="UP000184267">
    <property type="component" value="Unassembled WGS sequence"/>
</dbReference>
<evidence type="ECO:0000256" key="8">
    <source>
        <dbReference type="ARBA" id="ARBA00023136"/>
    </source>
</evidence>
<dbReference type="GO" id="GO:0140359">
    <property type="term" value="F:ABC-type transporter activity"/>
    <property type="evidence" value="ECO:0007669"/>
    <property type="project" value="InterPro"/>
</dbReference>
<protein>
    <submittedName>
        <fullName evidence="14">ATP-binding cassette transporter abc4</fullName>
    </submittedName>
</protein>
<accession>A0A1M2VNP1</accession>
<feature type="transmembrane region" description="Helical" evidence="11">
    <location>
        <begin position="110"/>
        <end position="128"/>
    </location>
</feature>
<evidence type="ECO:0000256" key="10">
    <source>
        <dbReference type="SAM" id="MobiDB-lite"/>
    </source>
</evidence>
<evidence type="ECO:0000256" key="5">
    <source>
        <dbReference type="ARBA" id="ARBA00022741"/>
    </source>
</evidence>
<keyword evidence="2" id="KW-0813">Transport</keyword>
<dbReference type="PROSITE" id="PS50893">
    <property type="entry name" value="ABC_TRANSPORTER_2"/>
    <property type="match status" value="1"/>
</dbReference>
<keyword evidence="5" id="KW-0547">Nucleotide-binding</keyword>
<feature type="transmembrane region" description="Helical" evidence="11">
    <location>
        <begin position="912"/>
        <end position="934"/>
    </location>
</feature>
<dbReference type="GO" id="GO:0005886">
    <property type="term" value="C:plasma membrane"/>
    <property type="evidence" value="ECO:0007669"/>
    <property type="project" value="UniProtKB-SubCell"/>
</dbReference>
<dbReference type="OrthoDB" id="6500128at2759"/>
<dbReference type="FunFam" id="3.40.50.300:FF:002145">
    <property type="entry name" value="ABC transporter (MsbA subfamily)"/>
    <property type="match status" value="1"/>
</dbReference>
<dbReference type="GO" id="GO:0016887">
    <property type="term" value="F:ATP hydrolysis activity"/>
    <property type="evidence" value="ECO:0007669"/>
    <property type="project" value="InterPro"/>
</dbReference>
<evidence type="ECO:0000259" key="12">
    <source>
        <dbReference type="PROSITE" id="PS50893"/>
    </source>
</evidence>
<dbReference type="PROSITE" id="PS50929">
    <property type="entry name" value="ABC_TM1F"/>
    <property type="match status" value="2"/>
</dbReference>
<keyword evidence="9" id="KW-0325">Glycoprotein</keyword>
<comment type="subcellular location">
    <subcellularLocation>
        <location evidence="1">Cell membrane</location>
        <topology evidence="1">Multi-pass membrane protein</topology>
    </subcellularLocation>
</comment>
<feature type="transmembrane region" description="Helical" evidence="11">
    <location>
        <begin position="1107"/>
        <end position="1127"/>
    </location>
</feature>
<dbReference type="Gene3D" id="3.40.50.300">
    <property type="entry name" value="P-loop containing nucleotide triphosphate hydrolases"/>
    <property type="match status" value="3"/>
</dbReference>
<keyword evidence="15" id="KW-1185">Reference proteome</keyword>
<dbReference type="CDD" id="cd03244">
    <property type="entry name" value="ABCC_MRP_domain2"/>
    <property type="match status" value="1"/>
</dbReference>
<feature type="transmembrane region" description="Helical" evidence="11">
    <location>
        <begin position="256"/>
        <end position="281"/>
    </location>
</feature>
<dbReference type="CDD" id="cd18604">
    <property type="entry name" value="ABC_6TM_VMR1_D2_like"/>
    <property type="match status" value="1"/>
</dbReference>
<gene>
    <name evidence="14" type="ORF">TRAPUB_14364</name>
</gene>
<dbReference type="SUPFAM" id="SSF52540">
    <property type="entry name" value="P-loop containing nucleoside triphosphate hydrolases"/>
    <property type="match status" value="2"/>
</dbReference>
<dbReference type="Pfam" id="PF00664">
    <property type="entry name" value="ABC_membrane"/>
    <property type="match status" value="2"/>
</dbReference>
<reference evidence="14 15" key="1">
    <citation type="submission" date="2016-10" db="EMBL/GenBank/DDBJ databases">
        <title>Genome sequence of the basidiomycete white-rot fungus Trametes pubescens.</title>
        <authorList>
            <person name="Makela M.R."/>
            <person name="Granchi Z."/>
            <person name="Peng M."/>
            <person name="De Vries R.P."/>
            <person name="Grigoriev I."/>
            <person name="Riley R."/>
            <person name="Hilden K."/>
        </authorList>
    </citation>
    <scope>NUCLEOTIDE SEQUENCE [LARGE SCALE GENOMIC DNA]</scope>
    <source>
        <strain evidence="14 15">FBCC735</strain>
    </source>
</reference>
<keyword evidence="4 11" id="KW-0812">Transmembrane</keyword>
<dbReference type="InterPro" id="IPR036640">
    <property type="entry name" value="ABC1_TM_sf"/>
</dbReference>
<comment type="caution">
    <text evidence="14">The sequence shown here is derived from an EMBL/GenBank/DDBJ whole genome shotgun (WGS) entry which is preliminary data.</text>
</comment>
<proteinExistence type="predicted"/>
<evidence type="ECO:0000313" key="14">
    <source>
        <dbReference type="EMBL" id="OJT09188.1"/>
    </source>
</evidence>
<evidence type="ECO:0000256" key="4">
    <source>
        <dbReference type="ARBA" id="ARBA00022692"/>
    </source>
</evidence>
<evidence type="ECO:0000256" key="1">
    <source>
        <dbReference type="ARBA" id="ARBA00004651"/>
    </source>
</evidence>
<evidence type="ECO:0000256" key="6">
    <source>
        <dbReference type="ARBA" id="ARBA00022840"/>
    </source>
</evidence>
<feature type="transmembrane region" description="Helical" evidence="11">
    <location>
        <begin position="547"/>
        <end position="566"/>
    </location>
</feature>
<evidence type="ECO:0000259" key="13">
    <source>
        <dbReference type="PROSITE" id="PS50929"/>
    </source>
</evidence>
<feature type="transmembrane region" description="Helical" evidence="11">
    <location>
        <begin position="148"/>
        <end position="167"/>
    </location>
</feature>
<dbReference type="CDD" id="cd18596">
    <property type="entry name" value="ABC_6TM_VMR1_D1_like"/>
    <property type="match status" value="1"/>
</dbReference>
<feature type="transmembrane region" description="Helical" evidence="11">
    <location>
        <begin position="460"/>
        <end position="480"/>
    </location>
</feature>
<dbReference type="SUPFAM" id="SSF90123">
    <property type="entry name" value="ABC transporter transmembrane region"/>
    <property type="match status" value="2"/>
</dbReference>
<dbReference type="STRING" id="154538.A0A1M2VNP1"/>
<dbReference type="PANTHER" id="PTHR24223">
    <property type="entry name" value="ATP-BINDING CASSETTE SUB-FAMILY C"/>
    <property type="match status" value="1"/>
</dbReference>
<keyword evidence="7 11" id="KW-1133">Transmembrane helix</keyword>
<feature type="transmembrane region" description="Helical" evidence="11">
    <location>
        <begin position="1133"/>
        <end position="1155"/>
    </location>
</feature>
<feature type="non-terminal residue" evidence="14">
    <location>
        <position position="1"/>
    </location>
</feature>
<organism evidence="14 15">
    <name type="scientific">Trametes pubescens</name>
    <name type="common">White-rot fungus</name>
    <dbReference type="NCBI Taxonomy" id="154538"/>
    <lineage>
        <taxon>Eukaryota</taxon>
        <taxon>Fungi</taxon>
        <taxon>Dikarya</taxon>
        <taxon>Basidiomycota</taxon>
        <taxon>Agaricomycotina</taxon>
        <taxon>Agaricomycetes</taxon>
        <taxon>Polyporales</taxon>
        <taxon>Polyporaceae</taxon>
        <taxon>Trametes</taxon>
    </lineage>
</organism>
<dbReference type="EMBL" id="MNAD01000976">
    <property type="protein sequence ID" value="OJT09188.1"/>
    <property type="molecule type" value="Genomic_DNA"/>
</dbReference>
<evidence type="ECO:0000256" key="11">
    <source>
        <dbReference type="SAM" id="Phobius"/>
    </source>
</evidence>
<evidence type="ECO:0000256" key="2">
    <source>
        <dbReference type="ARBA" id="ARBA00022448"/>
    </source>
</evidence>
<feature type="transmembrane region" description="Helical" evidence="11">
    <location>
        <begin position="946"/>
        <end position="966"/>
    </location>
</feature>
<evidence type="ECO:0000256" key="3">
    <source>
        <dbReference type="ARBA" id="ARBA00022475"/>
    </source>
</evidence>
<evidence type="ECO:0000256" key="9">
    <source>
        <dbReference type="ARBA" id="ARBA00023180"/>
    </source>
</evidence>